<protein>
    <submittedName>
        <fullName evidence="1">Uncharacterized protein</fullName>
    </submittedName>
</protein>
<dbReference type="PANTHER" id="PTHR33266">
    <property type="entry name" value="CHROMOSOME 15, WHOLE GENOME SHOTGUN SEQUENCE"/>
    <property type="match status" value="1"/>
</dbReference>
<gene>
    <name evidence="1" type="ORF">VKT23_018206</name>
</gene>
<name>A0ABR1ITY7_9AGAR</name>
<dbReference type="Proteomes" id="UP001498398">
    <property type="component" value="Unassembled WGS sequence"/>
</dbReference>
<comment type="caution">
    <text evidence="1">The sequence shown here is derived from an EMBL/GenBank/DDBJ whole genome shotgun (WGS) entry which is preliminary data.</text>
</comment>
<reference evidence="1 2" key="1">
    <citation type="submission" date="2024-01" db="EMBL/GenBank/DDBJ databases">
        <title>A draft genome for the cacao thread blight pathogen Marasmiellus scandens.</title>
        <authorList>
            <person name="Baruah I.K."/>
            <person name="Leung J."/>
            <person name="Bukari Y."/>
            <person name="Amoako-Attah I."/>
            <person name="Meinhardt L.W."/>
            <person name="Bailey B.A."/>
            <person name="Cohen S.P."/>
        </authorList>
    </citation>
    <scope>NUCLEOTIDE SEQUENCE [LARGE SCALE GENOMIC DNA]</scope>
    <source>
        <strain evidence="1 2">GH-19</strain>
    </source>
</reference>
<sequence>MPILQEHLEILKGEFATAFRNRNLSPALRALFERYGYEVKDAAEDTISGDWIFLLNVVLFPESLAIVNHLRESMSVPFVGLSSEALVEYLTACQKAFTTAEYSYYGKFGALAHHGVIVVYINLRPPSSRDFPPRDSTIASLFETASVQAAYTYHYTCTAIFVALFRELYRTLKRRISDAGKPPSRSSFAQAVFKWNEEMSLNLDESNASRREFFAAVCGTYNSIRESRTENLTTEMSLCDLLVEKYQALLKLLTPFVTSAEKPMLVIALDDYQTLTKYVGGYTPSHIVAQVIHRYSTSYDIDQSHLRVPVWVLFSSKDSKPSHFGNFPASPTPDVIHPSMRILPRGTRLFRPFTIFSWDVFARPFTEIDMRSIDSYETVISFGRPLWRSVSSIYPSAKSISAFAKSKLCPLLSELPLRSLELFNDTQALVILSQRFALELNFGNPETDAFNEDSVEHHMRYFLSILDDQFWKYKGIYASEPILSNAAAELMYCDDSTLGSLLACLGKKVKSGMIDARNVGILLNRLLLLTSRDIVTLYRIHGVDLANTSSIRDSVPFGLSVDYPERSFPHHQLVPLLDVLTMLFGPTWISDRQDIRETFGNAFVSMSHWVTMTGKVGQFDEGLSVEEWLKRLFVRGCAIQCCRKHSYTDQVIPIAFLDKDGKYEGISSCLVKNKSEEGQEHPCPIDCGLDTGKPYVVVVFNFGVSDMDVEEAIVVFDANKRTPRLAIEVQGLCARVLPVLEAYSGSLGEGLEKIRSAAQARMREKGTIQERILKSMMPDQDLEVFR</sequence>
<keyword evidence="2" id="KW-1185">Reference proteome</keyword>
<accession>A0ABR1ITY7</accession>
<organism evidence="1 2">
    <name type="scientific">Marasmiellus scandens</name>
    <dbReference type="NCBI Taxonomy" id="2682957"/>
    <lineage>
        <taxon>Eukaryota</taxon>
        <taxon>Fungi</taxon>
        <taxon>Dikarya</taxon>
        <taxon>Basidiomycota</taxon>
        <taxon>Agaricomycotina</taxon>
        <taxon>Agaricomycetes</taxon>
        <taxon>Agaricomycetidae</taxon>
        <taxon>Agaricales</taxon>
        <taxon>Marasmiineae</taxon>
        <taxon>Omphalotaceae</taxon>
        <taxon>Marasmiellus</taxon>
    </lineage>
</organism>
<evidence type="ECO:0000313" key="1">
    <source>
        <dbReference type="EMBL" id="KAK7438039.1"/>
    </source>
</evidence>
<proteinExistence type="predicted"/>
<dbReference type="PANTHER" id="PTHR33266:SF1">
    <property type="entry name" value="F-BOX DOMAIN-CONTAINING PROTEIN"/>
    <property type="match status" value="1"/>
</dbReference>
<evidence type="ECO:0000313" key="2">
    <source>
        <dbReference type="Proteomes" id="UP001498398"/>
    </source>
</evidence>
<dbReference type="EMBL" id="JBANRG010000081">
    <property type="protein sequence ID" value="KAK7438039.1"/>
    <property type="molecule type" value="Genomic_DNA"/>
</dbReference>